<feature type="compositionally biased region" description="Basic and acidic residues" evidence="1">
    <location>
        <begin position="42"/>
        <end position="55"/>
    </location>
</feature>
<organism evidence="2 3">
    <name type="scientific">Caenorhabditis japonica</name>
    <dbReference type="NCBI Taxonomy" id="281687"/>
    <lineage>
        <taxon>Eukaryota</taxon>
        <taxon>Metazoa</taxon>
        <taxon>Ecdysozoa</taxon>
        <taxon>Nematoda</taxon>
        <taxon>Chromadorea</taxon>
        <taxon>Rhabditida</taxon>
        <taxon>Rhabditina</taxon>
        <taxon>Rhabditomorpha</taxon>
        <taxon>Rhabditoidea</taxon>
        <taxon>Rhabditidae</taxon>
        <taxon>Peloderinae</taxon>
        <taxon>Caenorhabditis</taxon>
    </lineage>
</organism>
<name>A0A8R1DTW3_CAEJA</name>
<protein>
    <submittedName>
        <fullName evidence="2">Uncharacterized protein</fullName>
    </submittedName>
</protein>
<feature type="compositionally biased region" description="Basic residues" evidence="1">
    <location>
        <begin position="12"/>
        <end position="21"/>
    </location>
</feature>
<dbReference type="AlphaFoldDB" id="A0A8R1DTW3"/>
<feature type="region of interest" description="Disordered" evidence="1">
    <location>
        <begin position="1"/>
        <end position="199"/>
    </location>
</feature>
<keyword evidence="3" id="KW-1185">Reference proteome</keyword>
<proteinExistence type="predicted"/>
<feature type="compositionally biased region" description="Polar residues" evidence="1">
    <location>
        <begin position="153"/>
        <end position="172"/>
    </location>
</feature>
<reference evidence="3" key="1">
    <citation type="submission" date="2010-08" db="EMBL/GenBank/DDBJ databases">
        <authorList>
            <consortium name="Caenorhabditis japonica Sequencing Consortium"/>
            <person name="Wilson R.K."/>
        </authorList>
    </citation>
    <scope>NUCLEOTIDE SEQUENCE [LARGE SCALE GENOMIC DNA]</scope>
    <source>
        <strain evidence="3">DF5081</strain>
    </source>
</reference>
<evidence type="ECO:0000313" key="3">
    <source>
        <dbReference type="Proteomes" id="UP000005237"/>
    </source>
</evidence>
<reference evidence="2" key="2">
    <citation type="submission" date="2022-06" db="UniProtKB">
        <authorList>
            <consortium name="EnsemblMetazoa"/>
        </authorList>
    </citation>
    <scope>IDENTIFICATION</scope>
    <source>
        <strain evidence="2">DF5081</strain>
    </source>
</reference>
<evidence type="ECO:0000256" key="1">
    <source>
        <dbReference type="SAM" id="MobiDB-lite"/>
    </source>
</evidence>
<sequence length="199" mass="22615">QSKSCDRQQSRVIRRWRKQQRTKNSQEMEESENDQASSESNSRSKDVDSVQQDRAKKLKPTALIEPGFLKGGFQDPVNESYEDDSNGDDSKDDDDNGNDVEYSKRRKRKILEDVNLGDVLRGRTRDGQDESSSNELPIVGSSRSKKSIEEKPMSQNQGLTRVLDNQRNSNFADNKARKYPGDQSLRMAGKSEEDVPEAQ</sequence>
<evidence type="ECO:0000313" key="2">
    <source>
        <dbReference type="EnsemblMetazoa" id="CJA11801b.1"/>
    </source>
</evidence>
<dbReference type="EnsemblMetazoa" id="CJA11801b.1">
    <property type="protein sequence ID" value="CJA11801b.1"/>
    <property type="gene ID" value="WBGene00131005"/>
</dbReference>
<feature type="compositionally biased region" description="Acidic residues" evidence="1">
    <location>
        <begin position="80"/>
        <end position="98"/>
    </location>
</feature>
<accession>A0A8R1DTW3</accession>
<dbReference type="Proteomes" id="UP000005237">
    <property type="component" value="Unassembled WGS sequence"/>
</dbReference>